<accession>A0AAE0PH88</accession>
<evidence type="ECO:0000313" key="1">
    <source>
        <dbReference type="EMBL" id="KAK3399465.1"/>
    </source>
</evidence>
<comment type="caution">
    <text evidence="1">The sequence shown here is derived from an EMBL/GenBank/DDBJ whole genome shotgun (WGS) entry which is preliminary data.</text>
</comment>
<keyword evidence="2" id="KW-1185">Reference proteome</keyword>
<reference evidence="1" key="1">
    <citation type="journal article" date="2023" name="Mol. Phylogenet. Evol.">
        <title>Genome-scale phylogeny and comparative genomics of the fungal order Sordariales.</title>
        <authorList>
            <person name="Hensen N."/>
            <person name="Bonometti L."/>
            <person name="Westerberg I."/>
            <person name="Brannstrom I.O."/>
            <person name="Guillou S."/>
            <person name="Cros-Aarteil S."/>
            <person name="Calhoun S."/>
            <person name="Haridas S."/>
            <person name="Kuo A."/>
            <person name="Mondo S."/>
            <person name="Pangilinan J."/>
            <person name="Riley R."/>
            <person name="LaButti K."/>
            <person name="Andreopoulos B."/>
            <person name="Lipzen A."/>
            <person name="Chen C."/>
            <person name="Yan M."/>
            <person name="Daum C."/>
            <person name="Ng V."/>
            <person name="Clum A."/>
            <person name="Steindorff A."/>
            <person name="Ohm R.A."/>
            <person name="Martin F."/>
            <person name="Silar P."/>
            <person name="Natvig D.O."/>
            <person name="Lalanne C."/>
            <person name="Gautier V."/>
            <person name="Ament-Velasquez S.L."/>
            <person name="Kruys A."/>
            <person name="Hutchinson M.I."/>
            <person name="Powell A.J."/>
            <person name="Barry K."/>
            <person name="Miller A.N."/>
            <person name="Grigoriev I.V."/>
            <person name="Debuchy R."/>
            <person name="Gladieux P."/>
            <person name="Hiltunen Thoren M."/>
            <person name="Johannesson H."/>
        </authorList>
    </citation>
    <scope>NUCLEOTIDE SEQUENCE</scope>
    <source>
        <strain evidence="1">FGSC 1904</strain>
    </source>
</reference>
<dbReference type="AlphaFoldDB" id="A0AAE0PH88"/>
<proteinExistence type="predicted"/>
<dbReference type="EMBL" id="JAUTDP010000005">
    <property type="protein sequence ID" value="KAK3399465.1"/>
    <property type="molecule type" value="Genomic_DNA"/>
</dbReference>
<gene>
    <name evidence="1" type="ORF">B0T20DRAFT_392482</name>
</gene>
<organism evidence="1 2">
    <name type="scientific">Sordaria brevicollis</name>
    <dbReference type="NCBI Taxonomy" id="83679"/>
    <lineage>
        <taxon>Eukaryota</taxon>
        <taxon>Fungi</taxon>
        <taxon>Dikarya</taxon>
        <taxon>Ascomycota</taxon>
        <taxon>Pezizomycotina</taxon>
        <taxon>Sordariomycetes</taxon>
        <taxon>Sordariomycetidae</taxon>
        <taxon>Sordariales</taxon>
        <taxon>Sordariaceae</taxon>
        <taxon>Sordaria</taxon>
    </lineage>
</organism>
<dbReference type="Proteomes" id="UP001281003">
    <property type="component" value="Unassembled WGS sequence"/>
</dbReference>
<protein>
    <submittedName>
        <fullName evidence="1">Uncharacterized protein</fullName>
    </submittedName>
</protein>
<sequence>MFYTVLIPNPDPNTDSYPVHSWYRPNANDPNTVPPLPISYRPILTGRHPLGRPLPPIPIETDPKDKAYCQPPLVPPHRVLPWQQAIDMYPHDTPRQLALPLGLPQRKAIGGHEHDSFDSPIHPPQQKLITVDAYNTPPYVVLPQRNAIAPHARNTPQQLGLRERKAIAIPSHDDSWPIGLPQRRPIAMTEHNTLPYLIKRKTIPVHAHNSPQSVILPQCESVHVPEPNTLPHLIKRKPVAEHADNTPPQLPVPPQRKAIAMHAHNEYSPLEEYVSPEGFPLVCKKLPAGWQPPRCETVFSEESVDGSKASINGDGAEL</sequence>
<name>A0AAE0PH88_SORBR</name>
<reference evidence="1" key="2">
    <citation type="submission" date="2023-07" db="EMBL/GenBank/DDBJ databases">
        <authorList>
            <consortium name="Lawrence Berkeley National Laboratory"/>
            <person name="Haridas S."/>
            <person name="Hensen N."/>
            <person name="Bonometti L."/>
            <person name="Westerberg I."/>
            <person name="Brannstrom I.O."/>
            <person name="Guillou S."/>
            <person name="Cros-Aarteil S."/>
            <person name="Calhoun S."/>
            <person name="Kuo A."/>
            <person name="Mondo S."/>
            <person name="Pangilinan J."/>
            <person name="Riley R."/>
            <person name="LaButti K."/>
            <person name="Andreopoulos B."/>
            <person name="Lipzen A."/>
            <person name="Chen C."/>
            <person name="Yanf M."/>
            <person name="Daum C."/>
            <person name="Ng V."/>
            <person name="Clum A."/>
            <person name="Steindorff A."/>
            <person name="Ohm R."/>
            <person name="Martin F."/>
            <person name="Silar P."/>
            <person name="Natvig D."/>
            <person name="Lalanne C."/>
            <person name="Gautier V."/>
            <person name="Ament-velasquez S.L."/>
            <person name="Kruys A."/>
            <person name="Hutchinson M.I."/>
            <person name="Powell A.J."/>
            <person name="Barry K."/>
            <person name="Miller A.N."/>
            <person name="Grigoriev I.V."/>
            <person name="Debuchy R."/>
            <person name="Gladieux P."/>
            <person name="Thoren M.H."/>
            <person name="Johannesson H."/>
        </authorList>
    </citation>
    <scope>NUCLEOTIDE SEQUENCE</scope>
    <source>
        <strain evidence="1">FGSC 1904</strain>
    </source>
</reference>
<evidence type="ECO:0000313" key="2">
    <source>
        <dbReference type="Proteomes" id="UP001281003"/>
    </source>
</evidence>